<dbReference type="AlphaFoldDB" id="A0A928Q2T2"/>
<evidence type="ECO:0000256" key="3">
    <source>
        <dbReference type="ARBA" id="ARBA00023163"/>
    </source>
</evidence>
<name>A0A928Q2T2_9FIRM</name>
<organism evidence="5 6">
    <name type="scientific">Faecalispora sporosphaeroides</name>
    <dbReference type="NCBI Taxonomy" id="1549"/>
    <lineage>
        <taxon>Bacteria</taxon>
        <taxon>Bacillati</taxon>
        <taxon>Bacillota</taxon>
        <taxon>Clostridia</taxon>
        <taxon>Eubacteriales</taxon>
        <taxon>Oscillospiraceae</taxon>
        <taxon>Faecalispora</taxon>
    </lineage>
</organism>
<dbReference type="SUPFAM" id="SSF46785">
    <property type="entry name" value="Winged helix' DNA-binding domain"/>
    <property type="match status" value="1"/>
</dbReference>
<dbReference type="PANTHER" id="PTHR43537">
    <property type="entry name" value="TRANSCRIPTIONAL REGULATOR, GNTR FAMILY"/>
    <property type="match status" value="1"/>
</dbReference>
<gene>
    <name evidence="5" type="ORF">E7512_08830</name>
</gene>
<dbReference type="GO" id="GO:0003700">
    <property type="term" value="F:DNA-binding transcription factor activity"/>
    <property type="evidence" value="ECO:0007669"/>
    <property type="project" value="InterPro"/>
</dbReference>
<dbReference type="SMART" id="SM00895">
    <property type="entry name" value="FCD"/>
    <property type="match status" value="1"/>
</dbReference>
<dbReference type="InterPro" id="IPR036388">
    <property type="entry name" value="WH-like_DNA-bd_sf"/>
</dbReference>
<dbReference type="Proteomes" id="UP000754750">
    <property type="component" value="Unassembled WGS sequence"/>
</dbReference>
<reference evidence="5" key="1">
    <citation type="submission" date="2019-04" db="EMBL/GenBank/DDBJ databases">
        <title>Evolution of Biomass-Degrading Anaerobic Consortia Revealed by Metagenomics.</title>
        <authorList>
            <person name="Peng X."/>
        </authorList>
    </citation>
    <scope>NUCLEOTIDE SEQUENCE</scope>
    <source>
        <strain evidence="5">SIG551</strain>
    </source>
</reference>
<dbReference type="SUPFAM" id="SSF48008">
    <property type="entry name" value="GntR ligand-binding domain-like"/>
    <property type="match status" value="1"/>
</dbReference>
<dbReference type="EMBL" id="SVNY01000004">
    <property type="protein sequence ID" value="MBE6833669.1"/>
    <property type="molecule type" value="Genomic_DNA"/>
</dbReference>
<comment type="caution">
    <text evidence="5">The sequence shown here is derived from an EMBL/GenBank/DDBJ whole genome shotgun (WGS) entry which is preliminary data.</text>
</comment>
<evidence type="ECO:0000313" key="5">
    <source>
        <dbReference type="EMBL" id="MBE6833669.1"/>
    </source>
</evidence>
<keyword evidence="2" id="KW-0238">DNA-binding</keyword>
<dbReference type="InterPro" id="IPR011711">
    <property type="entry name" value="GntR_C"/>
</dbReference>
<dbReference type="GO" id="GO:0003677">
    <property type="term" value="F:DNA binding"/>
    <property type="evidence" value="ECO:0007669"/>
    <property type="project" value="UniProtKB-KW"/>
</dbReference>
<keyword evidence="3" id="KW-0804">Transcription</keyword>
<dbReference type="InterPro" id="IPR008920">
    <property type="entry name" value="TF_FadR/GntR_C"/>
</dbReference>
<dbReference type="Pfam" id="PF00392">
    <property type="entry name" value="GntR"/>
    <property type="match status" value="1"/>
</dbReference>
<dbReference type="CDD" id="cd07377">
    <property type="entry name" value="WHTH_GntR"/>
    <property type="match status" value="1"/>
</dbReference>
<accession>A0A928Q2T2</accession>
<dbReference type="PRINTS" id="PR00035">
    <property type="entry name" value="HTHGNTR"/>
</dbReference>
<dbReference type="InterPro" id="IPR036390">
    <property type="entry name" value="WH_DNA-bd_sf"/>
</dbReference>
<dbReference type="Gene3D" id="1.20.120.530">
    <property type="entry name" value="GntR ligand-binding domain-like"/>
    <property type="match status" value="1"/>
</dbReference>
<feature type="domain" description="HTH gntR-type" evidence="4">
    <location>
        <begin position="26"/>
        <end position="93"/>
    </location>
</feature>
<evidence type="ECO:0000256" key="2">
    <source>
        <dbReference type="ARBA" id="ARBA00023125"/>
    </source>
</evidence>
<dbReference type="SMART" id="SM00345">
    <property type="entry name" value="HTH_GNTR"/>
    <property type="match status" value="1"/>
</dbReference>
<evidence type="ECO:0000259" key="4">
    <source>
        <dbReference type="PROSITE" id="PS50949"/>
    </source>
</evidence>
<dbReference type="Gene3D" id="1.10.10.10">
    <property type="entry name" value="Winged helix-like DNA-binding domain superfamily/Winged helix DNA-binding domain"/>
    <property type="match status" value="1"/>
</dbReference>
<proteinExistence type="predicted"/>
<dbReference type="PROSITE" id="PS50949">
    <property type="entry name" value="HTH_GNTR"/>
    <property type="match status" value="1"/>
</dbReference>
<protein>
    <submittedName>
        <fullName evidence="5">GntR family transcriptional regulator</fullName>
    </submittedName>
</protein>
<dbReference type="Pfam" id="PF07729">
    <property type="entry name" value="FCD"/>
    <property type="match status" value="1"/>
</dbReference>
<evidence type="ECO:0000313" key="6">
    <source>
        <dbReference type="Proteomes" id="UP000754750"/>
    </source>
</evidence>
<dbReference type="PANTHER" id="PTHR43537:SF24">
    <property type="entry name" value="GLUCONATE OPERON TRANSCRIPTIONAL REPRESSOR"/>
    <property type="match status" value="1"/>
</dbReference>
<keyword evidence="1" id="KW-0805">Transcription regulation</keyword>
<evidence type="ECO:0000256" key="1">
    <source>
        <dbReference type="ARBA" id="ARBA00023015"/>
    </source>
</evidence>
<dbReference type="InterPro" id="IPR000524">
    <property type="entry name" value="Tscrpt_reg_HTH_GntR"/>
</dbReference>
<sequence length="245" mass="28662">MKGGQGQMKYDYEQRIIASVDFSQRRPFSDIIYQALRDAIIDGTFPLGERINEKSLADQLNISRTPVRGAIDRLNKEGLVESVPNYGVIVNNISLRSIKEIYRIRKALEVVLFDVFFENMTDEDLLHLESLCDQMKRAEEKDNIEEVFSRFSEYNAYVMKVASMPRLTLLLEQLSEYLKNFRTYSFYTKERRLRAILEHTKILEHMRAADRVELAKEVEQHIANSERETIGRFEDNRRLHGASSD</sequence>